<dbReference type="GO" id="GO:0016747">
    <property type="term" value="F:acyltransferase activity, transferring groups other than amino-acyl groups"/>
    <property type="evidence" value="ECO:0007669"/>
    <property type="project" value="InterPro"/>
</dbReference>
<protein>
    <recommendedName>
        <fullName evidence="1">N-acetyltransferase domain-containing protein</fullName>
    </recommendedName>
</protein>
<evidence type="ECO:0000313" key="3">
    <source>
        <dbReference type="Proteomes" id="UP000612899"/>
    </source>
</evidence>
<dbReference type="Proteomes" id="UP000612899">
    <property type="component" value="Unassembled WGS sequence"/>
</dbReference>
<accession>A0A8J3VDI3</accession>
<dbReference type="SUPFAM" id="SSF55729">
    <property type="entry name" value="Acyl-CoA N-acyltransferases (Nat)"/>
    <property type="match status" value="1"/>
</dbReference>
<dbReference type="EMBL" id="BONY01000004">
    <property type="protein sequence ID" value="GIH02740.1"/>
    <property type="molecule type" value="Genomic_DNA"/>
</dbReference>
<comment type="caution">
    <text evidence="2">The sequence shown here is derived from an EMBL/GenBank/DDBJ whole genome shotgun (WGS) entry which is preliminary data.</text>
</comment>
<proteinExistence type="predicted"/>
<dbReference type="AlphaFoldDB" id="A0A8J3VDI3"/>
<reference evidence="2" key="1">
    <citation type="submission" date="2021-01" db="EMBL/GenBank/DDBJ databases">
        <title>Whole genome shotgun sequence of Rhizocola hellebori NBRC 109834.</title>
        <authorList>
            <person name="Komaki H."/>
            <person name="Tamura T."/>
        </authorList>
    </citation>
    <scope>NUCLEOTIDE SEQUENCE</scope>
    <source>
        <strain evidence="2">NBRC 109834</strain>
    </source>
</reference>
<dbReference type="InterPro" id="IPR016181">
    <property type="entry name" value="Acyl_CoA_acyltransferase"/>
</dbReference>
<dbReference type="Gene3D" id="3.40.630.30">
    <property type="match status" value="1"/>
</dbReference>
<dbReference type="PROSITE" id="PS51186">
    <property type="entry name" value="GNAT"/>
    <property type="match status" value="1"/>
</dbReference>
<keyword evidence="3" id="KW-1185">Reference proteome</keyword>
<evidence type="ECO:0000259" key="1">
    <source>
        <dbReference type="PROSITE" id="PS51186"/>
    </source>
</evidence>
<dbReference type="Pfam" id="PF00583">
    <property type="entry name" value="Acetyltransf_1"/>
    <property type="match status" value="1"/>
</dbReference>
<organism evidence="2 3">
    <name type="scientific">Rhizocola hellebori</name>
    <dbReference type="NCBI Taxonomy" id="1392758"/>
    <lineage>
        <taxon>Bacteria</taxon>
        <taxon>Bacillati</taxon>
        <taxon>Actinomycetota</taxon>
        <taxon>Actinomycetes</taxon>
        <taxon>Micromonosporales</taxon>
        <taxon>Micromonosporaceae</taxon>
        <taxon>Rhizocola</taxon>
    </lineage>
</organism>
<name>A0A8J3VDI3_9ACTN</name>
<evidence type="ECO:0000313" key="2">
    <source>
        <dbReference type="EMBL" id="GIH02740.1"/>
    </source>
</evidence>
<feature type="domain" description="N-acetyltransferase" evidence="1">
    <location>
        <begin position="95"/>
        <end position="226"/>
    </location>
</feature>
<sequence>MLSLLACLLVPQIDPSVAIYVDAYVAGWALSRRTAQPQPVKHGWHVLTGTETEPERHVLTRGTAEDVRRVMNAMPSTGSYVKFAGNHQEWIFLADAEWEADPTGWFMTCDLSRGGSDLPLSPPVGDLITATIEDRVARIEVRHDGEVIASGRAGLAGEWAVPDRIRTEEAYRRRGLGLFVMRRLLGLAAEAGAQRAALNASSDGRELYQAMGWTTVAQQIGLTRKT</sequence>
<dbReference type="InterPro" id="IPR000182">
    <property type="entry name" value="GNAT_dom"/>
</dbReference>
<gene>
    <name evidence="2" type="ORF">Rhe02_08070</name>
</gene>